<keyword evidence="1" id="KW-0805">Transcription regulation</keyword>
<dbReference type="InterPro" id="IPR011711">
    <property type="entry name" value="GntR_C"/>
</dbReference>
<dbReference type="PROSITE" id="PS50949">
    <property type="entry name" value="HTH_GNTR"/>
    <property type="match status" value="1"/>
</dbReference>
<evidence type="ECO:0000313" key="6">
    <source>
        <dbReference type="Proteomes" id="UP000234950"/>
    </source>
</evidence>
<reference evidence="5 6" key="1">
    <citation type="submission" date="2017-11" db="EMBL/GenBank/DDBJ databases">
        <title>Comparitive Functional Genomics of Dry Heat Resistant strains isolated from the Viking Spacecraft.</title>
        <authorList>
            <person name="Seuylemezian A."/>
            <person name="Cooper K."/>
            <person name="Vaishampayan P."/>
        </authorList>
    </citation>
    <scope>NUCLEOTIDE SEQUENCE [LARGE SCALE GENOMIC DNA]</scope>
    <source>
        <strain evidence="5 6">V32-6</strain>
    </source>
</reference>
<evidence type="ECO:0000259" key="4">
    <source>
        <dbReference type="PROSITE" id="PS50949"/>
    </source>
</evidence>
<proteinExistence type="predicted"/>
<dbReference type="GO" id="GO:0003700">
    <property type="term" value="F:DNA-binding transcription factor activity"/>
    <property type="evidence" value="ECO:0007669"/>
    <property type="project" value="InterPro"/>
</dbReference>
<dbReference type="SMART" id="SM00895">
    <property type="entry name" value="FCD"/>
    <property type="match status" value="1"/>
</dbReference>
<keyword evidence="2" id="KW-0238">DNA-binding</keyword>
<dbReference type="EMBL" id="PGVE01000063">
    <property type="protein sequence ID" value="PLS03145.1"/>
    <property type="molecule type" value="Genomic_DNA"/>
</dbReference>
<dbReference type="SMART" id="SM00345">
    <property type="entry name" value="HTH_GNTR"/>
    <property type="match status" value="1"/>
</dbReference>
<dbReference type="CDD" id="cd07377">
    <property type="entry name" value="WHTH_GntR"/>
    <property type="match status" value="1"/>
</dbReference>
<dbReference type="InterPro" id="IPR000524">
    <property type="entry name" value="Tscrpt_reg_HTH_GntR"/>
</dbReference>
<evidence type="ECO:0000256" key="3">
    <source>
        <dbReference type="ARBA" id="ARBA00023163"/>
    </source>
</evidence>
<dbReference type="SUPFAM" id="SSF46785">
    <property type="entry name" value="Winged helix' DNA-binding domain"/>
    <property type="match status" value="1"/>
</dbReference>
<keyword evidence="3" id="KW-0804">Transcription</keyword>
<dbReference type="InterPro" id="IPR008920">
    <property type="entry name" value="TF_FadR/GntR_C"/>
</dbReference>
<name>A0A2N5HCA3_9BACI</name>
<feature type="domain" description="HTH gntR-type" evidence="4">
    <location>
        <begin position="14"/>
        <end position="80"/>
    </location>
</feature>
<dbReference type="GO" id="GO:0003677">
    <property type="term" value="F:DNA binding"/>
    <property type="evidence" value="ECO:0007669"/>
    <property type="project" value="UniProtKB-KW"/>
</dbReference>
<sequence length="224" mass="25701">MKGVDELLTVVKTEPLHAQLYQLIKKRLIDGFYQPGERLVEVRLAEEFSVSRAPVREALRMLMQDGLLLQKGNALHVFDPTLQDMIDIYQCRQRLEALGANLAAANMKEEKLNHLKEIMIETKVAWETGDMVKVVSLNISFHEIVLESSGNQQLISLTSMIRDKVTYLRNCSFKGNVRNKSFLEEHEQIVKALGERDGEKAEREMHNHIENDLQALISLYKNRG</sequence>
<dbReference type="PRINTS" id="PR00035">
    <property type="entry name" value="HTHGNTR"/>
</dbReference>
<dbReference type="Gene3D" id="1.20.120.530">
    <property type="entry name" value="GntR ligand-binding domain-like"/>
    <property type="match status" value="1"/>
</dbReference>
<protein>
    <recommendedName>
        <fullName evidence="4">HTH gntR-type domain-containing protein</fullName>
    </recommendedName>
</protein>
<dbReference type="AlphaFoldDB" id="A0A2N5HCA3"/>
<keyword evidence="6" id="KW-1185">Reference proteome</keyword>
<dbReference type="InterPro" id="IPR036388">
    <property type="entry name" value="WH-like_DNA-bd_sf"/>
</dbReference>
<dbReference type="SUPFAM" id="SSF48008">
    <property type="entry name" value="GntR ligand-binding domain-like"/>
    <property type="match status" value="1"/>
</dbReference>
<evidence type="ECO:0000256" key="2">
    <source>
        <dbReference type="ARBA" id="ARBA00023125"/>
    </source>
</evidence>
<accession>A0A2N5HCA3</accession>
<gene>
    <name evidence="5" type="ORF">CVD27_15910</name>
</gene>
<dbReference type="PANTHER" id="PTHR43537:SF5">
    <property type="entry name" value="UXU OPERON TRANSCRIPTIONAL REGULATOR"/>
    <property type="match status" value="1"/>
</dbReference>
<evidence type="ECO:0000256" key="1">
    <source>
        <dbReference type="ARBA" id="ARBA00023015"/>
    </source>
</evidence>
<dbReference type="Gene3D" id="1.10.10.10">
    <property type="entry name" value="Winged helix-like DNA-binding domain superfamily/Winged helix DNA-binding domain"/>
    <property type="match status" value="1"/>
</dbReference>
<dbReference type="Pfam" id="PF07729">
    <property type="entry name" value="FCD"/>
    <property type="match status" value="1"/>
</dbReference>
<organism evidence="5 6">
    <name type="scientific">Neobacillus cucumis</name>
    <dbReference type="NCBI Taxonomy" id="1740721"/>
    <lineage>
        <taxon>Bacteria</taxon>
        <taxon>Bacillati</taxon>
        <taxon>Bacillota</taxon>
        <taxon>Bacilli</taxon>
        <taxon>Bacillales</taxon>
        <taxon>Bacillaceae</taxon>
        <taxon>Neobacillus</taxon>
    </lineage>
</organism>
<dbReference type="PANTHER" id="PTHR43537">
    <property type="entry name" value="TRANSCRIPTIONAL REGULATOR, GNTR FAMILY"/>
    <property type="match status" value="1"/>
</dbReference>
<dbReference type="Proteomes" id="UP000234950">
    <property type="component" value="Unassembled WGS sequence"/>
</dbReference>
<comment type="caution">
    <text evidence="5">The sequence shown here is derived from an EMBL/GenBank/DDBJ whole genome shotgun (WGS) entry which is preliminary data.</text>
</comment>
<dbReference type="Pfam" id="PF00392">
    <property type="entry name" value="GntR"/>
    <property type="match status" value="1"/>
</dbReference>
<evidence type="ECO:0000313" key="5">
    <source>
        <dbReference type="EMBL" id="PLS03145.1"/>
    </source>
</evidence>
<dbReference type="InterPro" id="IPR036390">
    <property type="entry name" value="WH_DNA-bd_sf"/>
</dbReference>